<gene>
    <name evidence="2" type="primary">czcO_2</name>
    <name evidence="2" type="ORF">Clow_01850</name>
</gene>
<keyword evidence="3" id="KW-1185">Reference proteome</keyword>
<dbReference type="OrthoDB" id="9808049at2"/>
<dbReference type="SUPFAM" id="SSF51905">
    <property type="entry name" value="FAD/NAD(P)-binding domain"/>
    <property type="match status" value="1"/>
</dbReference>
<dbReference type="RefSeq" id="WP_055178445.1">
    <property type="nucleotide sequence ID" value="NZ_JAUSQY010000001.1"/>
</dbReference>
<sequence length="338" mass="36911">MPTYNGPPHHDAIIIGAGQAGLATAYYLRKEGIDYLILDDQPSPGGAWQHSWPSLRLFSTAGFSNLPGIPMPSYQGFPPASHVVDYFAAYERRYQIPVKRPVHVHSVQHDGRVFRVQSEGQDGENAWTSTALIAATGTRSAPFIPTYPGTFHGKQWHAANYPGPQPFRNSHVAVVGGANSGAQIAAELIENPEVTAVTWYTKHPPRWMPDEVDGRALFHRNRQRFMALAQGKADPGADSALGDIVVLEPIRRARDSGEMKATPMFTSLDEVRADHLIWCTGFRPALGPVRHLIKNGKPQVPGLIPVGYGDWTGPGSATIMGVSPYAREAARQVSDIVR</sequence>
<dbReference type="STRING" id="1544413.Clow_01850"/>
<evidence type="ECO:0000313" key="2">
    <source>
        <dbReference type="EMBL" id="KQB85717.1"/>
    </source>
</evidence>
<keyword evidence="1 2" id="KW-0560">Oxidoreductase</keyword>
<evidence type="ECO:0000313" key="3">
    <source>
        <dbReference type="Proteomes" id="UP000050488"/>
    </source>
</evidence>
<dbReference type="InterPro" id="IPR050982">
    <property type="entry name" value="Auxin_biosynth/cation_transpt"/>
</dbReference>
<proteinExistence type="predicted"/>
<dbReference type="InterPro" id="IPR036188">
    <property type="entry name" value="FAD/NAD-bd_sf"/>
</dbReference>
<reference evidence="2 3" key="1">
    <citation type="submission" date="2015-10" db="EMBL/GenBank/DDBJ databases">
        <title>Corynebacteirum lowii and Corynebacterium oculi species nova, derived from human clinical disease and and emended description of Corynebacterium mastiditis.</title>
        <authorList>
            <person name="Bernard K."/>
            <person name="Pacheco A.L."/>
            <person name="Mcdougall C."/>
            <person name="Burtx T."/>
            <person name="Weibe D."/>
            <person name="Tyler S."/>
            <person name="Olson A.B."/>
            <person name="Cnockaert M."/>
            <person name="Eguchi H."/>
            <person name="Kuwahara T."/>
            <person name="Nakayama-Imaohji H."/>
            <person name="Boudewijins M."/>
            <person name="Van Hoecke F."/>
            <person name="Bernier A.-M."/>
            <person name="Vandamme P."/>
        </authorList>
    </citation>
    <scope>NUCLEOTIDE SEQUENCE [LARGE SCALE GENOMIC DNA]</scope>
    <source>
        <strain evidence="2 3">NML 130206</strain>
    </source>
</reference>
<dbReference type="AlphaFoldDB" id="A0A0Q0U1Q8"/>
<dbReference type="PANTHER" id="PTHR43539">
    <property type="entry name" value="FLAVIN-BINDING MONOOXYGENASE-LIKE PROTEIN (AFU_ORTHOLOGUE AFUA_4G09220)"/>
    <property type="match status" value="1"/>
</dbReference>
<dbReference type="Pfam" id="PF13738">
    <property type="entry name" value="Pyr_redox_3"/>
    <property type="match status" value="1"/>
</dbReference>
<dbReference type="EMBL" id="LKEV01000006">
    <property type="protein sequence ID" value="KQB85717.1"/>
    <property type="molecule type" value="Genomic_DNA"/>
</dbReference>
<organism evidence="2 3">
    <name type="scientific">Corynebacterium lowii</name>
    <dbReference type="NCBI Taxonomy" id="1544413"/>
    <lineage>
        <taxon>Bacteria</taxon>
        <taxon>Bacillati</taxon>
        <taxon>Actinomycetota</taxon>
        <taxon>Actinomycetes</taxon>
        <taxon>Mycobacteriales</taxon>
        <taxon>Corynebacteriaceae</taxon>
        <taxon>Corynebacterium</taxon>
    </lineage>
</organism>
<dbReference type="PRINTS" id="PR00469">
    <property type="entry name" value="PNDRDTASEII"/>
</dbReference>
<dbReference type="PATRIC" id="fig|1544413.3.peg.1854"/>
<dbReference type="EC" id="1.-.-.-" evidence="2"/>
<dbReference type="GO" id="GO:0050660">
    <property type="term" value="F:flavin adenine dinucleotide binding"/>
    <property type="evidence" value="ECO:0007669"/>
    <property type="project" value="TreeGrafter"/>
</dbReference>
<protein>
    <submittedName>
        <fullName evidence="2">Putative oxidoreductase CzcO</fullName>
        <ecNumber evidence="2">1.-.-.-</ecNumber>
    </submittedName>
</protein>
<name>A0A0Q0U1Q8_9CORY</name>
<dbReference type="Proteomes" id="UP000050488">
    <property type="component" value="Unassembled WGS sequence"/>
</dbReference>
<dbReference type="Gene3D" id="3.50.50.60">
    <property type="entry name" value="FAD/NAD(P)-binding domain"/>
    <property type="match status" value="1"/>
</dbReference>
<dbReference type="PRINTS" id="PR00368">
    <property type="entry name" value="FADPNR"/>
</dbReference>
<comment type="caution">
    <text evidence="2">The sequence shown here is derived from an EMBL/GenBank/DDBJ whole genome shotgun (WGS) entry which is preliminary data.</text>
</comment>
<evidence type="ECO:0000256" key="1">
    <source>
        <dbReference type="ARBA" id="ARBA00023002"/>
    </source>
</evidence>
<accession>A0A0Q0U1Q8</accession>
<dbReference type="PANTHER" id="PTHR43539:SF78">
    <property type="entry name" value="FLAVIN-CONTAINING MONOOXYGENASE"/>
    <property type="match status" value="1"/>
</dbReference>
<dbReference type="GO" id="GO:0004497">
    <property type="term" value="F:monooxygenase activity"/>
    <property type="evidence" value="ECO:0007669"/>
    <property type="project" value="TreeGrafter"/>
</dbReference>